<keyword evidence="1" id="KW-0143">Chaperone</keyword>
<evidence type="ECO:0000256" key="1">
    <source>
        <dbReference type="ARBA" id="ARBA00023186"/>
    </source>
</evidence>
<gene>
    <name evidence="2" type="ORF">GO620_015615</name>
</gene>
<dbReference type="InterPro" id="IPR036869">
    <property type="entry name" value="J_dom_sf"/>
</dbReference>
<keyword evidence="3" id="KW-1185">Reference proteome</keyword>
<sequence>MKDLYYILGIAKTAGAAEIDAAYQTLSAKLKPAEGDNSGFLQNHFNEITDAYSILSNPGKRKAYDATLKRAHLKQLARFKAKTTNAFIAISILLIAGLLGFYLVNLINSHKSTKVDAKPETAAAMPALKKHHKHKKHTRALIARNRPKVTAPAKITPQPATAALATVVTANMAKQSINKIKPAEPAIAKPVTVAAIKPVIIKKDTARPKPVVAEAPIKHLILVKSTTQRDSSYVTYLKNNLRDSVYMHQLADYMSPVVSTLAANAKVKVLQKGRLFYKVALANGTGYVPKWALVKQ</sequence>
<dbReference type="GO" id="GO:0051087">
    <property type="term" value="F:protein-folding chaperone binding"/>
    <property type="evidence" value="ECO:0007669"/>
    <property type="project" value="TreeGrafter"/>
</dbReference>
<dbReference type="Pfam" id="PF00226">
    <property type="entry name" value="DnaJ"/>
    <property type="match status" value="1"/>
</dbReference>
<name>A0A6I4I2R9_9SPHI</name>
<dbReference type="PROSITE" id="PS50076">
    <property type="entry name" value="DNAJ_2"/>
    <property type="match status" value="1"/>
</dbReference>
<evidence type="ECO:0000313" key="3">
    <source>
        <dbReference type="Proteomes" id="UP000429232"/>
    </source>
</evidence>
<reference evidence="2 3" key="1">
    <citation type="submission" date="2020-12" db="EMBL/GenBank/DDBJ databases">
        <title>HMF7856_wgs.fasta genome submission.</title>
        <authorList>
            <person name="Kang H."/>
            <person name="Kim H."/>
            <person name="Joh K."/>
        </authorList>
    </citation>
    <scope>NUCLEOTIDE SEQUENCE [LARGE SCALE GENOMIC DNA]</scope>
    <source>
        <strain evidence="2 3">HMF7856</strain>
    </source>
</reference>
<proteinExistence type="predicted"/>
<dbReference type="Proteomes" id="UP000429232">
    <property type="component" value="Chromosome"/>
</dbReference>
<dbReference type="InterPro" id="IPR051948">
    <property type="entry name" value="Hsp70_co-chaperone_J-domain"/>
</dbReference>
<evidence type="ECO:0000313" key="2">
    <source>
        <dbReference type="EMBL" id="QQL49580.1"/>
    </source>
</evidence>
<dbReference type="GO" id="GO:0036503">
    <property type="term" value="P:ERAD pathway"/>
    <property type="evidence" value="ECO:0007669"/>
    <property type="project" value="TreeGrafter"/>
</dbReference>
<accession>A0A6I4I2R9</accession>
<dbReference type="Gene3D" id="2.30.30.40">
    <property type="entry name" value="SH3 Domains"/>
    <property type="match status" value="1"/>
</dbReference>
<dbReference type="PROSITE" id="PS00636">
    <property type="entry name" value="DNAJ_1"/>
    <property type="match status" value="1"/>
</dbReference>
<dbReference type="InterPro" id="IPR018253">
    <property type="entry name" value="DnaJ_domain_CS"/>
</dbReference>
<protein>
    <submittedName>
        <fullName evidence="2">DnaJ domain-containing protein</fullName>
    </submittedName>
</protein>
<dbReference type="Gene3D" id="1.10.287.110">
    <property type="entry name" value="DnaJ domain"/>
    <property type="match status" value="1"/>
</dbReference>
<dbReference type="RefSeq" id="WP_157524690.1">
    <property type="nucleotide sequence ID" value="NZ_CP066775.1"/>
</dbReference>
<dbReference type="EMBL" id="CP066775">
    <property type="protein sequence ID" value="QQL49580.1"/>
    <property type="molecule type" value="Genomic_DNA"/>
</dbReference>
<dbReference type="PANTHER" id="PTHR44360">
    <property type="entry name" value="DNAJ HOMOLOG SUBFAMILY B MEMBER 9"/>
    <property type="match status" value="1"/>
</dbReference>
<dbReference type="GO" id="GO:0051787">
    <property type="term" value="F:misfolded protein binding"/>
    <property type="evidence" value="ECO:0007669"/>
    <property type="project" value="TreeGrafter"/>
</dbReference>
<dbReference type="InterPro" id="IPR001623">
    <property type="entry name" value="DnaJ_domain"/>
</dbReference>
<dbReference type="AlphaFoldDB" id="A0A6I4I2R9"/>
<organism evidence="2 3">
    <name type="scientific">Mucilaginibacter ginkgonis</name>
    <dbReference type="NCBI Taxonomy" id="2682091"/>
    <lineage>
        <taxon>Bacteria</taxon>
        <taxon>Pseudomonadati</taxon>
        <taxon>Bacteroidota</taxon>
        <taxon>Sphingobacteriia</taxon>
        <taxon>Sphingobacteriales</taxon>
        <taxon>Sphingobacteriaceae</taxon>
        <taxon>Mucilaginibacter</taxon>
    </lineage>
</organism>
<dbReference type="PANTHER" id="PTHR44360:SF1">
    <property type="entry name" value="DNAJ HOMOLOG SUBFAMILY B MEMBER 9"/>
    <property type="match status" value="1"/>
</dbReference>
<dbReference type="SMART" id="SM00271">
    <property type="entry name" value="DnaJ"/>
    <property type="match status" value="1"/>
</dbReference>
<dbReference type="CDD" id="cd06257">
    <property type="entry name" value="DnaJ"/>
    <property type="match status" value="1"/>
</dbReference>
<dbReference type="SUPFAM" id="SSF46565">
    <property type="entry name" value="Chaperone J-domain"/>
    <property type="match status" value="1"/>
</dbReference>
<dbReference type="PRINTS" id="PR00625">
    <property type="entry name" value="JDOMAIN"/>
</dbReference>
<dbReference type="KEGG" id="mgik:GO620_015615"/>